<dbReference type="AlphaFoldDB" id="A0A8X6YLC3"/>
<evidence type="ECO:0000313" key="1">
    <source>
        <dbReference type="EMBL" id="GFY72898.1"/>
    </source>
</evidence>
<sequence length="126" mass="13753">MTLLQPELAVVSISTKKMMKVVILVLALVAVATCSFEVIPTFSHYEGISHHGNGISNRYLTKTEDLGYGLYGLRYDGYGLGYGTYGYDGLGYGSYGYDGLRRGAFGLNGLGYVPYGYNGLGYYGYF</sequence>
<evidence type="ECO:0000313" key="2">
    <source>
        <dbReference type="Proteomes" id="UP000886998"/>
    </source>
</evidence>
<accession>A0A8X6YLC3</accession>
<name>A0A8X6YLC3_9ARAC</name>
<reference evidence="1" key="1">
    <citation type="submission" date="2020-08" db="EMBL/GenBank/DDBJ databases">
        <title>Multicomponent nature underlies the extraordinary mechanical properties of spider dragline silk.</title>
        <authorList>
            <person name="Kono N."/>
            <person name="Nakamura H."/>
            <person name="Mori M."/>
            <person name="Yoshida Y."/>
            <person name="Ohtoshi R."/>
            <person name="Malay A.D."/>
            <person name="Moran D.A.P."/>
            <person name="Tomita M."/>
            <person name="Numata K."/>
            <person name="Arakawa K."/>
        </authorList>
    </citation>
    <scope>NUCLEOTIDE SEQUENCE</scope>
</reference>
<dbReference type="EMBL" id="BMAV01019727">
    <property type="protein sequence ID" value="GFY72898.1"/>
    <property type="molecule type" value="Genomic_DNA"/>
</dbReference>
<gene>
    <name evidence="1" type="ORF">TNIN_407871</name>
</gene>
<dbReference type="Proteomes" id="UP000886998">
    <property type="component" value="Unassembled WGS sequence"/>
</dbReference>
<proteinExistence type="predicted"/>
<organism evidence="1 2">
    <name type="scientific">Trichonephila inaurata madagascariensis</name>
    <dbReference type="NCBI Taxonomy" id="2747483"/>
    <lineage>
        <taxon>Eukaryota</taxon>
        <taxon>Metazoa</taxon>
        <taxon>Ecdysozoa</taxon>
        <taxon>Arthropoda</taxon>
        <taxon>Chelicerata</taxon>
        <taxon>Arachnida</taxon>
        <taxon>Araneae</taxon>
        <taxon>Araneomorphae</taxon>
        <taxon>Entelegynae</taxon>
        <taxon>Araneoidea</taxon>
        <taxon>Nephilidae</taxon>
        <taxon>Trichonephila</taxon>
        <taxon>Trichonephila inaurata</taxon>
    </lineage>
</organism>
<comment type="caution">
    <text evidence="1">The sequence shown here is derived from an EMBL/GenBank/DDBJ whole genome shotgun (WGS) entry which is preliminary data.</text>
</comment>
<protein>
    <submittedName>
        <fullName evidence="1">Uncharacterized protein</fullName>
    </submittedName>
</protein>
<keyword evidence="2" id="KW-1185">Reference proteome</keyword>